<keyword evidence="5" id="KW-1185">Reference proteome</keyword>
<evidence type="ECO:0000256" key="1">
    <source>
        <dbReference type="ARBA" id="ARBA00022723"/>
    </source>
</evidence>
<name>A0ABQ1U8I0_9NOCA</name>
<sequence length="201" mass="21316">MDTMAAERTAIVRHGASLFDRRLTAGRTGNISVRVGDRILITPTGTSLGGLIPGELALLDLNGVHLDGSKPSKEWPIHVETYRARPDSRAVVHLHSSHAAAVSCLAGLDVADCLPPLTAYHVMRVGRVPLIPYIPPGDPALGQKVGHAMRAAHSVLLANHGSVLAGKTLADAVDAAEELEETARILLLVGDRPVSLVDHRR</sequence>
<dbReference type="NCBIfam" id="NF006000">
    <property type="entry name" value="PRK08130.1"/>
    <property type="match status" value="1"/>
</dbReference>
<dbReference type="InterPro" id="IPR036409">
    <property type="entry name" value="Aldolase_II/adducin_N_sf"/>
</dbReference>
<feature type="domain" description="Class II aldolase/adducin N-terminal" evidence="3">
    <location>
        <begin position="9"/>
        <end position="187"/>
    </location>
</feature>
<dbReference type="InterPro" id="IPR001303">
    <property type="entry name" value="Aldolase_II/adducin_N"/>
</dbReference>
<keyword evidence="2" id="KW-0456">Lyase</keyword>
<dbReference type="EMBL" id="BMCS01000001">
    <property type="protein sequence ID" value="GGF11112.1"/>
    <property type="molecule type" value="Genomic_DNA"/>
</dbReference>
<dbReference type="SUPFAM" id="SSF53639">
    <property type="entry name" value="AraD/HMP-PK domain-like"/>
    <property type="match status" value="1"/>
</dbReference>
<evidence type="ECO:0000256" key="2">
    <source>
        <dbReference type="ARBA" id="ARBA00023239"/>
    </source>
</evidence>
<dbReference type="Proteomes" id="UP000632454">
    <property type="component" value="Unassembled WGS sequence"/>
</dbReference>
<organism evidence="4 5">
    <name type="scientific">Williamsia phyllosphaerae</name>
    <dbReference type="NCBI Taxonomy" id="885042"/>
    <lineage>
        <taxon>Bacteria</taxon>
        <taxon>Bacillati</taxon>
        <taxon>Actinomycetota</taxon>
        <taxon>Actinomycetes</taxon>
        <taxon>Mycobacteriales</taxon>
        <taxon>Nocardiaceae</taxon>
        <taxon>Williamsia</taxon>
    </lineage>
</organism>
<dbReference type="PANTHER" id="PTHR22789:SF0">
    <property type="entry name" value="3-OXO-TETRONATE 4-PHOSPHATE DECARBOXYLASE-RELATED"/>
    <property type="match status" value="1"/>
</dbReference>
<dbReference type="Gene3D" id="3.40.225.10">
    <property type="entry name" value="Class II aldolase/adducin N-terminal domain"/>
    <property type="match status" value="1"/>
</dbReference>
<dbReference type="SMART" id="SM01007">
    <property type="entry name" value="Aldolase_II"/>
    <property type="match status" value="1"/>
</dbReference>
<reference evidence="5" key="1">
    <citation type="journal article" date="2019" name="Int. J. Syst. Evol. Microbiol.">
        <title>The Global Catalogue of Microorganisms (GCM) 10K type strain sequencing project: providing services to taxonomists for standard genome sequencing and annotation.</title>
        <authorList>
            <consortium name="The Broad Institute Genomics Platform"/>
            <consortium name="The Broad Institute Genome Sequencing Center for Infectious Disease"/>
            <person name="Wu L."/>
            <person name="Ma J."/>
        </authorList>
    </citation>
    <scope>NUCLEOTIDE SEQUENCE [LARGE SCALE GENOMIC DNA]</scope>
    <source>
        <strain evidence="5">CCM 7855</strain>
    </source>
</reference>
<protein>
    <submittedName>
        <fullName evidence="4">Class II aldolase</fullName>
    </submittedName>
</protein>
<gene>
    <name evidence="4" type="ORF">GCM10007298_03870</name>
</gene>
<accession>A0ABQ1U8I0</accession>
<evidence type="ECO:0000259" key="3">
    <source>
        <dbReference type="SMART" id="SM01007"/>
    </source>
</evidence>
<evidence type="ECO:0000313" key="5">
    <source>
        <dbReference type="Proteomes" id="UP000632454"/>
    </source>
</evidence>
<dbReference type="Pfam" id="PF00596">
    <property type="entry name" value="Aldolase_II"/>
    <property type="match status" value="1"/>
</dbReference>
<keyword evidence="1" id="KW-0479">Metal-binding</keyword>
<evidence type="ECO:0000313" key="4">
    <source>
        <dbReference type="EMBL" id="GGF11112.1"/>
    </source>
</evidence>
<proteinExistence type="predicted"/>
<dbReference type="PANTHER" id="PTHR22789">
    <property type="entry name" value="FUCULOSE PHOSPHATE ALDOLASE"/>
    <property type="match status" value="1"/>
</dbReference>
<comment type="caution">
    <text evidence="4">The sequence shown here is derived from an EMBL/GenBank/DDBJ whole genome shotgun (WGS) entry which is preliminary data.</text>
</comment>
<dbReference type="RefSeq" id="WP_188486417.1">
    <property type="nucleotide sequence ID" value="NZ_BMCS01000001.1"/>
</dbReference>
<dbReference type="InterPro" id="IPR050197">
    <property type="entry name" value="Aldolase_class_II_sugar_metab"/>
</dbReference>